<keyword evidence="3" id="KW-0460">Magnesium</keyword>
<keyword evidence="2 5" id="KW-0378">Hydrolase</keyword>
<dbReference type="Gene3D" id="3.40.50.1000">
    <property type="entry name" value="HAD superfamily/HAD-like"/>
    <property type="match status" value="1"/>
</dbReference>
<dbReference type="Proteomes" id="UP001596364">
    <property type="component" value="Unassembled WGS sequence"/>
</dbReference>
<dbReference type="SUPFAM" id="SSF56784">
    <property type="entry name" value="HAD-like"/>
    <property type="match status" value="1"/>
</dbReference>
<proteinExistence type="predicted"/>
<comment type="caution">
    <text evidence="5">The sequence shown here is derived from an EMBL/GenBank/DDBJ whole genome shotgun (WGS) entry which is preliminary data.</text>
</comment>
<dbReference type="InterPro" id="IPR023198">
    <property type="entry name" value="PGP-like_dom2"/>
</dbReference>
<evidence type="ECO:0000313" key="6">
    <source>
        <dbReference type="Proteomes" id="UP001596364"/>
    </source>
</evidence>
<accession>A0ABW1XKD2</accession>
<sequence>MKKLPTKSMLPKAVLFDLDGTLLDTARDLGAALNNMLARRGREPVSYAQYRQIGSDGANGMLALGFPELSSTERLALREEFLLEYRQQSHDQSVVFDGVAPLLSWLSEHNILWGIVTNKPEAITRELLPGYPEFNQSAVMVGGDTLSERKPHPAPLFYACEQINVVPQHCWYVGDAERDIIAGNQAGMQTVLAAWGYLLANAQTADWRPTHVCFQPQDLLQLLHSKHNM</sequence>
<evidence type="ECO:0000313" key="5">
    <source>
        <dbReference type="EMBL" id="MFC6440021.1"/>
    </source>
</evidence>
<dbReference type="InterPro" id="IPR023214">
    <property type="entry name" value="HAD_sf"/>
</dbReference>
<dbReference type="PANTHER" id="PTHR43434:SF23">
    <property type="entry name" value="PHOSPHOGLYCOLATE PHOSPHATASE"/>
    <property type="match status" value="1"/>
</dbReference>
<reference evidence="6" key="1">
    <citation type="journal article" date="2019" name="Int. J. Syst. Evol. Microbiol.">
        <title>The Global Catalogue of Microorganisms (GCM) 10K type strain sequencing project: providing services to taxonomists for standard genome sequencing and annotation.</title>
        <authorList>
            <consortium name="The Broad Institute Genomics Platform"/>
            <consortium name="The Broad Institute Genome Sequencing Center for Infectious Disease"/>
            <person name="Wu L."/>
            <person name="Ma J."/>
        </authorList>
    </citation>
    <scope>NUCLEOTIDE SEQUENCE [LARGE SCALE GENOMIC DNA]</scope>
    <source>
        <strain evidence="6">CGMCC 1.16031</strain>
    </source>
</reference>
<organism evidence="5 6">
    <name type="scientific">Pseudobowmanella zhangzhouensis</name>
    <dbReference type="NCBI Taxonomy" id="1537679"/>
    <lineage>
        <taxon>Bacteria</taxon>
        <taxon>Pseudomonadati</taxon>
        <taxon>Pseudomonadota</taxon>
        <taxon>Gammaproteobacteria</taxon>
        <taxon>Alteromonadales</taxon>
        <taxon>Alteromonadaceae</taxon>
    </lineage>
</organism>
<gene>
    <name evidence="5" type="ORF">ACFP85_07660</name>
</gene>
<name>A0ABW1XKD2_9ALTE</name>
<dbReference type="InterPro" id="IPR050155">
    <property type="entry name" value="HAD-like_hydrolase_sf"/>
</dbReference>
<evidence type="ECO:0000256" key="1">
    <source>
        <dbReference type="ARBA" id="ARBA00022723"/>
    </source>
</evidence>
<dbReference type="InterPro" id="IPR041492">
    <property type="entry name" value="HAD_2"/>
</dbReference>
<evidence type="ECO:0000256" key="4">
    <source>
        <dbReference type="ARBA" id="ARBA00023277"/>
    </source>
</evidence>
<keyword evidence="4" id="KW-0119">Carbohydrate metabolism</keyword>
<keyword evidence="6" id="KW-1185">Reference proteome</keyword>
<dbReference type="NCBIfam" id="TIGR01549">
    <property type="entry name" value="HAD-SF-IA-v1"/>
    <property type="match status" value="1"/>
</dbReference>
<evidence type="ECO:0000256" key="2">
    <source>
        <dbReference type="ARBA" id="ARBA00022801"/>
    </source>
</evidence>
<dbReference type="Pfam" id="PF13419">
    <property type="entry name" value="HAD_2"/>
    <property type="match status" value="1"/>
</dbReference>
<evidence type="ECO:0000256" key="3">
    <source>
        <dbReference type="ARBA" id="ARBA00022842"/>
    </source>
</evidence>
<dbReference type="InterPro" id="IPR006439">
    <property type="entry name" value="HAD-SF_hydro_IA"/>
</dbReference>
<dbReference type="Gene3D" id="1.10.150.240">
    <property type="entry name" value="Putative phosphatase, domain 2"/>
    <property type="match status" value="1"/>
</dbReference>
<dbReference type="GO" id="GO:0016787">
    <property type="term" value="F:hydrolase activity"/>
    <property type="evidence" value="ECO:0007669"/>
    <property type="project" value="UniProtKB-KW"/>
</dbReference>
<dbReference type="PANTHER" id="PTHR43434">
    <property type="entry name" value="PHOSPHOGLYCOLATE PHOSPHATASE"/>
    <property type="match status" value="1"/>
</dbReference>
<keyword evidence="1" id="KW-0479">Metal-binding</keyword>
<dbReference type="InterPro" id="IPR036412">
    <property type="entry name" value="HAD-like_sf"/>
</dbReference>
<dbReference type="RefSeq" id="WP_131256900.1">
    <property type="nucleotide sequence ID" value="NZ_JBHSUS010000001.1"/>
</dbReference>
<dbReference type="SFLD" id="SFLDG01129">
    <property type="entry name" value="C1.5:_HAD__Beta-PGM__Phosphata"/>
    <property type="match status" value="1"/>
</dbReference>
<protein>
    <submittedName>
        <fullName evidence="5">HAD-IA family hydrolase</fullName>
    </submittedName>
</protein>
<dbReference type="SFLD" id="SFLDS00003">
    <property type="entry name" value="Haloacid_Dehalogenase"/>
    <property type="match status" value="1"/>
</dbReference>
<dbReference type="EMBL" id="JBHSUS010000001">
    <property type="protein sequence ID" value="MFC6440021.1"/>
    <property type="molecule type" value="Genomic_DNA"/>
</dbReference>